<proteinExistence type="predicted"/>
<accession>A0A1G6T8K7</accession>
<reference evidence="3" key="1">
    <citation type="submission" date="2016-10" db="EMBL/GenBank/DDBJ databases">
        <authorList>
            <person name="Varghese N."/>
            <person name="Submissions S."/>
        </authorList>
    </citation>
    <scope>NUCLEOTIDE SEQUENCE [LARGE SCALE GENOMIC DNA]</scope>
    <source>
        <strain evidence="3">DSM 25811 / CCM 8410 / LMG 26954 / E90</strain>
    </source>
</reference>
<feature type="domain" description="PhnB-like" evidence="1">
    <location>
        <begin position="4"/>
        <end position="114"/>
    </location>
</feature>
<dbReference type="SUPFAM" id="SSF54593">
    <property type="entry name" value="Glyoxalase/Bleomycin resistance protein/Dihydroxybiphenyl dioxygenase"/>
    <property type="match status" value="2"/>
</dbReference>
<dbReference type="OrthoDB" id="9806473at2"/>
<evidence type="ECO:0000313" key="3">
    <source>
        <dbReference type="Proteomes" id="UP000198757"/>
    </source>
</evidence>
<dbReference type="STRING" id="1285928.SAMN04487894_107115"/>
<dbReference type="GO" id="GO:0008168">
    <property type="term" value="F:methyltransferase activity"/>
    <property type="evidence" value="ECO:0007669"/>
    <property type="project" value="UniProtKB-KW"/>
</dbReference>
<dbReference type="InterPro" id="IPR029068">
    <property type="entry name" value="Glyas_Bleomycin-R_OHBP_Dase"/>
</dbReference>
<keyword evidence="2" id="KW-0489">Methyltransferase</keyword>
<name>A0A1G6T8K7_NIADE</name>
<evidence type="ECO:0000259" key="1">
    <source>
        <dbReference type="Pfam" id="PF06983"/>
    </source>
</evidence>
<evidence type="ECO:0000313" key="2">
    <source>
        <dbReference type="EMBL" id="SDD24695.1"/>
    </source>
</evidence>
<dbReference type="Gene3D" id="3.30.720.110">
    <property type="match status" value="1"/>
</dbReference>
<dbReference type="PANTHER" id="PTHR33990">
    <property type="entry name" value="PROTEIN YJDN-RELATED"/>
    <property type="match status" value="1"/>
</dbReference>
<keyword evidence="3" id="KW-1185">Reference proteome</keyword>
<dbReference type="Gene3D" id="3.30.720.100">
    <property type="match status" value="1"/>
</dbReference>
<dbReference type="EMBL" id="FMZO01000007">
    <property type="protein sequence ID" value="SDD24695.1"/>
    <property type="molecule type" value="Genomic_DNA"/>
</dbReference>
<dbReference type="Proteomes" id="UP000198757">
    <property type="component" value="Unassembled WGS sequence"/>
</dbReference>
<keyword evidence="2" id="KW-0808">Transferase</keyword>
<dbReference type="GO" id="GO:0032259">
    <property type="term" value="P:methylation"/>
    <property type="evidence" value="ECO:0007669"/>
    <property type="project" value="UniProtKB-KW"/>
</dbReference>
<protein>
    <submittedName>
        <fullName evidence="2">Glyoxalase superfamily enzyme, possibly 3-demethylubiquinone-9 3-methyltransferase</fullName>
    </submittedName>
</protein>
<feature type="domain" description="PhnB-like" evidence="1">
    <location>
        <begin position="126"/>
        <end position="245"/>
    </location>
</feature>
<dbReference type="Pfam" id="PF06983">
    <property type="entry name" value="3-dmu-9_3-mt"/>
    <property type="match status" value="2"/>
</dbReference>
<gene>
    <name evidence="2" type="ORF">SAMN04487894_107115</name>
</gene>
<dbReference type="RefSeq" id="WP_090390728.1">
    <property type="nucleotide sequence ID" value="NZ_FMZO01000007.1"/>
</dbReference>
<sequence>MIQSIYPCVWFDANGKEAAAFYAGIFPDTKISADSGMVVTIECSGQKLMFLNGGPVFTPNPSVSFLVASEDEKETERLYHELIKGGMALMPLEVYPFSKKYGWVQDQYGVSWQLYTGERGNTQQYFTPTLMFVNKQNGRAKEAIGFYTGLFPGSGTEGIMEYPEGGGDTAGNVQHAQFHISGYTLAAMDSSLAHPFHFNEGISLVVECDTQEEIDRYWDALIAAGGAESQCGWLKDRFGLSWQIIPAQLGRLMAAGNREASGRMMQALMKMKKLNIAALEAAYNSNNG</sequence>
<dbReference type="CDD" id="cd06588">
    <property type="entry name" value="PhnB_like"/>
    <property type="match status" value="2"/>
</dbReference>
<dbReference type="InterPro" id="IPR028973">
    <property type="entry name" value="PhnB-like"/>
</dbReference>
<dbReference type="AlphaFoldDB" id="A0A1G6T8K7"/>
<organism evidence="2 3">
    <name type="scientific">Niabella drilacis (strain DSM 25811 / CCM 8410 / CCUG 62505 / LMG 26954 / E90)</name>
    <dbReference type="NCBI Taxonomy" id="1285928"/>
    <lineage>
        <taxon>Bacteria</taxon>
        <taxon>Pseudomonadati</taxon>
        <taxon>Bacteroidota</taxon>
        <taxon>Chitinophagia</taxon>
        <taxon>Chitinophagales</taxon>
        <taxon>Chitinophagaceae</taxon>
        <taxon>Niabella</taxon>
    </lineage>
</organism>
<dbReference type="Gene3D" id="3.10.180.10">
    <property type="entry name" value="2,3-Dihydroxybiphenyl 1,2-Dioxygenase, domain 1"/>
    <property type="match status" value="1"/>
</dbReference>
<keyword evidence="2" id="KW-0830">Ubiquinone</keyword>